<comment type="caution">
    <text evidence="2">The sequence shown here is derived from an EMBL/GenBank/DDBJ whole genome shotgun (WGS) entry which is preliminary data.</text>
</comment>
<dbReference type="EMBL" id="AAYY01000009">
    <property type="protein sequence ID" value="EDP42889.1"/>
    <property type="molecule type" value="Genomic_DNA"/>
</dbReference>
<dbReference type="InParanoid" id="A8Q406"/>
<dbReference type="PANTHER" id="PTHR44099:SF4">
    <property type="entry name" value="RABCONNECTIN-3B, ISOFORM A"/>
    <property type="match status" value="1"/>
</dbReference>
<dbReference type="InterPro" id="IPR011044">
    <property type="entry name" value="Quino_amine_DH_bsu"/>
</dbReference>
<protein>
    <submittedName>
        <fullName evidence="2">Uncharacterized protein</fullName>
    </submittedName>
</protein>
<feature type="compositionally biased region" description="Pro residues" evidence="1">
    <location>
        <begin position="1"/>
        <end position="10"/>
    </location>
</feature>
<feature type="compositionally biased region" description="Basic and acidic residues" evidence="1">
    <location>
        <begin position="18"/>
        <end position="33"/>
    </location>
</feature>
<organism evidence="2 3">
    <name type="scientific">Malassezia globosa (strain ATCC MYA-4612 / CBS 7966)</name>
    <name type="common">Dandruff-associated fungus</name>
    <dbReference type="NCBI Taxonomy" id="425265"/>
    <lineage>
        <taxon>Eukaryota</taxon>
        <taxon>Fungi</taxon>
        <taxon>Dikarya</taxon>
        <taxon>Basidiomycota</taxon>
        <taxon>Ustilaginomycotina</taxon>
        <taxon>Malasseziomycetes</taxon>
        <taxon>Malasseziales</taxon>
        <taxon>Malasseziaceae</taxon>
        <taxon>Malassezia</taxon>
    </lineage>
</organism>
<keyword evidence="3" id="KW-1185">Reference proteome</keyword>
<accession>A8Q406</accession>
<dbReference type="GeneID" id="5854410"/>
<feature type="compositionally biased region" description="Basic and acidic residues" evidence="1">
    <location>
        <begin position="279"/>
        <end position="295"/>
    </location>
</feature>
<dbReference type="KEGG" id="mgl:MGL_2485"/>
<feature type="region of interest" description="Disordered" evidence="1">
    <location>
        <begin position="279"/>
        <end position="321"/>
    </location>
</feature>
<feature type="region of interest" description="Disordered" evidence="1">
    <location>
        <begin position="169"/>
        <end position="203"/>
    </location>
</feature>
<dbReference type="RefSeq" id="XP_001730103.1">
    <property type="nucleotide sequence ID" value="XM_001730051.1"/>
</dbReference>
<dbReference type="SUPFAM" id="SSF50969">
    <property type="entry name" value="YVTN repeat-like/Quinoprotein amine dehydrogenase"/>
    <property type="match status" value="1"/>
</dbReference>
<dbReference type="SMART" id="SM00320">
    <property type="entry name" value="WD40"/>
    <property type="match status" value="4"/>
</dbReference>
<dbReference type="Gene3D" id="2.130.10.10">
    <property type="entry name" value="YVTN repeat-like/Quinoprotein amine dehydrogenase"/>
    <property type="match status" value="1"/>
</dbReference>
<sequence>MGVPRVPPRIPWQHRHVGATERAQRNNDERENASECEEADGWSETDSDAEESIQSSGSVWSSAWFHVFPASDRTTASQGEARFAVGGSDGSISIFSRTAYSMASESVSATLCNSIHLSVNSSSTTSPATSPSTSPSTSTSSAKDQNKLITRKKHRRNLQMLVSSMYSPTTSAASGAEQSSMTCSPSFTSRGADGAQGSDGSTAGSTGIYCALQSPLHAPQSATIGMTKATSGPAQLDERSFGGQAEHLLEAQYQSTDIPKVIEHPVLDHHPHYVPRTHEPHQDMHLSKQDAHRTVPDNQSRPALPRVVSGHTSPERESSSDTWALHDGTCKCVYRLYSSDTSAIVSLHVDNDLRTHPLLISCQASGRIVVWDATFMTLIGSAMIRCTEHKSGQAGHSADDDHEDAGDVVCVHLEHQIFGSTYKTVATAAFSMPAPVGCMRVQRVRMTADSDASSAYVALSWPQASRACIVWVDMTRAILVPCLFVSLPDDLQGDSPIDWELHATGMSVWSTPLAPASATAPPSLTPTLVLAYTTSHHMVATTKYVWQDSLALQYFDMLSHGPHAPSAPPSLPPSMVVKEPVHPMSMTELGALDQKALQLVLLQDICVITTKSLVCSMDRHARSGVVDSCQLPSRPERLVILGSLLGVVCVDDVLTLRMSPASLQLKATESRPSLPHVATFLPETIQLICANTNGDDKNTLDMDHETEYLAGHTHGDPGANVTTGTSSDTAPSTYPASATQSSPNRLPWTAVWPHSLSRILLALSSGGISITTWSNWLSQAVLQDRSPVPHSASLWDADVSVLQSVTNPRTGTRHLIGGSVLGDIGVWHADTLRIEASWSWFTSSVQAVVPLHGVQPVSRLFGCVLCVATDGTCALLALDDVRLVQLFPPADVPLSLVGVHGNRLLLQYGHHRVRVWDVETQDLVRSEVGESIHTLFHGPTASPWACTRIPAIGHTHVSTGMLTSCGCAQAETAGILLANVRRAVDVVSKQARLALHVPSLAPRLESYTRALLPGASAGLPASSSTGSMASDAMSDTCILSRESAARVQGVLLPLTSTLVPVGLDPIFDLITPSPSFVPLGIPGAVQAHGCMSMACDTAPYVRFCISPEATAQHLLLNMALALLNRVLDARSQSTIDALGSPAFMQRVAGPAFVFPSLSFLALFILDENEVLRTSAKILFHAYAAAAPARVLSRLEQSWSMHLPTSARRPTPLTSHAVLLLGLLCAERYAYFSPALLKHVANMVLHFLAKPERGTLQAYIALELCSGCHVWQHYIDTVDMVRRVFAIATLTEPEEESSATNSTTSASTSASTSHVRLMGLTLRGLARRVTLELAEKHSTLFMSTLAMDILHAPSVVQSQVTLRLVAFIIHQKPLVLYPSLPRLVEAVVKSLDPTHAMVRSSLAKSATLMINELVQTYPTIAFHGGTQRLAVGTHDGPVVLYDLKTGTRLYVLDGHKCAVTACSFSPDGRRFLSMSLAEELVLIWQLHAGVLDMFRRPSRFGARHEPSSDCRSIQIHLGPAAQLSQADTLRQVKFEWRDSRSVRLCVGQAHVNVGVV</sequence>
<dbReference type="STRING" id="425265.A8Q406"/>
<dbReference type="OMA" id="CHVWQHY"/>
<dbReference type="InterPro" id="IPR015943">
    <property type="entry name" value="WD40/YVTN_repeat-like_dom_sf"/>
</dbReference>
<evidence type="ECO:0000313" key="3">
    <source>
        <dbReference type="Proteomes" id="UP000008837"/>
    </source>
</evidence>
<dbReference type="InterPro" id="IPR049916">
    <property type="entry name" value="WDR72-like"/>
</dbReference>
<feature type="region of interest" description="Disordered" evidence="1">
    <location>
        <begin position="120"/>
        <end position="154"/>
    </location>
</feature>
<feature type="compositionally biased region" description="Low complexity" evidence="1">
    <location>
        <begin position="121"/>
        <end position="142"/>
    </location>
</feature>
<evidence type="ECO:0000256" key="1">
    <source>
        <dbReference type="SAM" id="MobiDB-lite"/>
    </source>
</evidence>
<dbReference type="Proteomes" id="UP000008837">
    <property type="component" value="Unassembled WGS sequence"/>
</dbReference>
<reference evidence="2 3" key="1">
    <citation type="journal article" date="2007" name="Proc. Natl. Acad. Sci. U.S.A.">
        <title>Dandruff-associated Malassezia genomes reveal convergent and divergent virulence traits shared with plant and human fungal pathogens.</title>
        <authorList>
            <person name="Xu J."/>
            <person name="Saunders C.W."/>
            <person name="Hu P."/>
            <person name="Grant R.A."/>
            <person name="Boekhout T."/>
            <person name="Kuramae E.E."/>
            <person name="Kronstad J.W."/>
            <person name="Deangelis Y.M."/>
            <person name="Reeder N.L."/>
            <person name="Johnstone K.R."/>
            <person name="Leland M."/>
            <person name="Fieno A.M."/>
            <person name="Begley W.M."/>
            <person name="Sun Y."/>
            <person name="Lacey M.P."/>
            <person name="Chaudhary T."/>
            <person name="Keough T."/>
            <person name="Chu L."/>
            <person name="Sears R."/>
            <person name="Yuan B."/>
            <person name="Dawson T.L.Jr."/>
        </authorList>
    </citation>
    <scope>NUCLEOTIDE SEQUENCE [LARGE SCALE GENOMIC DNA]</scope>
    <source>
        <strain evidence="3">ATCC MYA-4612 / CBS 7966</strain>
    </source>
</reference>
<name>A8Q406_MALGO</name>
<dbReference type="VEuPathDB" id="FungiDB:MGL_2485"/>
<feature type="compositionally biased region" description="Polar residues" evidence="1">
    <location>
        <begin position="169"/>
        <end position="189"/>
    </location>
</feature>
<feature type="region of interest" description="Disordered" evidence="1">
    <location>
        <begin position="1"/>
        <end position="54"/>
    </location>
</feature>
<feature type="compositionally biased region" description="Acidic residues" evidence="1">
    <location>
        <begin position="34"/>
        <end position="51"/>
    </location>
</feature>
<evidence type="ECO:0000313" key="2">
    <source>
        <dbReference type="EMBL" id="EDP42889.1"/>
    </source>
</evidence>
<gene>
    <name evidence="2" type="ORF">MGL_2485</name>
</gene>
<proteinExistence type="predicted"/>
<feature type="region of interest" description="Disordered" evidence="1">
    <location>
        <begin position="711"/>
        <end position="741"/>
    </location>
</feature>
<dbReference type="InterPro" id="IPR001680">
    <property type="entry name" value="WD40_rpt"/>
</dbReference>
<feature type="compositionally biased region" description="Polar residues" evidence="1">
    <location>
        <begin position="720"/>
        <end position="741"/>
    </location>
</feature>
<dbReference type="OrthoDB" id="338622at2759"/>
<dbReference type="GO" id="GO:0005737">
    <property type="term" value="C:cytoplasm"/>
    <property type="evidence" value="ECO:0007669"/>
    <property type="project" value="TreeGrafter"/>
</dbReference>
<dbReference type="PANTHER" id="PTHR44099">
    <property type="entry name" value="RABCONNECTIN-3B, ISOFORM A"/>
    <property type="match status" value="1"/>
</dbReference>